<gene>
    <name evidence="2" type="ORF">NTH_01635</name>
</gene>
<dbReference type="InterPro" id="IPR021457">
    <property type="entry name" value="DUF3108"/>
</dbReference>
<dbReference type="RefSeq" id="WP_338529533.1">
    <property type="nucleotide sequence ID" value="NZ_CP030941.1"/>
</dbReference>
<dbReference type="Proteomes" id="UP001342418">
    <property type="component" value="Chromosome"/>
</dbReference>
<evidence type="ECO:0000256" key="1">
    <source>
        <dbReference type="SAM" id="SignalP"/>
    </source>
</evidence>
<dbReference type="EMBL" id="CP030941">
    <property type="protein sequence ID" value="UUP17176.1"/>
    <property type="molecule type" value="Genomic_DNA"/>
</dbReference>
<dbReference type="Pfam" id="PF11306">
    <property type="entry name" value="DUF3108"/>
    <property type="match status" value="1"/>
</dbReference>
<keyword evidence="1" id="KW-0732">Signal</keyword>
<sequence>MKQTVSFALGAILLLGTGSAGAEQNSYRVRYDASLFGLPIGRAVFETNFNGSSFAISGNFASAGIARLFDRTDGAVTVTGRIGQNSSQPQTYVLNYRSGDKRKRTTVTFSGGTVERTKNEPAPEKRGDDWVPVEKEHLSGVADPLSAALLPAADVASVCNRTMRVYDGEIRADLVLSPASAREAFGDMAVTCRAKFVPVAGYRKNHSSIKFLRDKARILVGFNRVEGRDLYSPAQATIATKVGTVHIRAKPI</sequence>
<protein>
    <recommendedName>
        <fullName evidence="4">DUF3108 domain-containing protein</fullName>
    </recommendedName>
</protein>
<organism evidence="2 3">
    <name type="scientific">Nitratireductor thuwali</name>
    <dbReference type="NCBI Taxonomy" id="2267699"/>
    <lineage>
        <taxon>Bacteria</taxon>
        <taxon>Pseudomonadati</taxon>
        <taxon>Pseudomonadota</taxon>
        <taxon>Alphaproteobacteria</taxon>
        <taxon>Hyphomicrobiales</taxon>
        <taxon>Phyllobacteriaceae</taxon>
        <taxon>Nitratireductor</taxon>
    </lineage>
</organism>
<accession>A0ABY5MIZ2</accession>
<reference evidence="2 3" key="1">
    <citation type="submission" date="2018-07" db="EMBL/GenBank/DDBJ databases">
        <title>Genome sequence of Nitratireductor thuwali#1536.</title>
        <authorList>
            <person name="Michoud G."/>
            <person name="Merlino G."/>
            <person name="Sefrji F.O."/>
            <person name="Daffonchio D."/>
        </authorList>
    </citation>
    <scope>NUCLEOTIDE SEQUENCE [LARGE SCALE GENOMIC DNA]</scope>
    <source>
        <strain evidence="3">Nit1536</strain>
    </source>
</reference>
<evidence type="ECO:0008006" key="4">
    <source>
        <dbReference type="Google" id="ProtNLM"/>
    </source>
</evidence>
<feature type="chain" id="PRO_5046368487" description="DUF3108 domain-containing protein" evidence="1">
    <location>
        <begin position="23"/>
        <end position="252"/>
    </location>
</feature>
<name>A0ABY5MIZ2_9HYPH</name>
<keyword evidence="3" id="KW-1185">Reference proteome</keyword>
<proteinExistence type="predicted"/>
<evidence type="ECO:0000313" key="2">
    <source>
        <dbReference type="EMBL" id="UUP17176.1"/>
    </source>
</evidence>
<evidence type="ECO:0000313" key="3">
    <source>
        <dbReference type="Proteomes" id="UP001342418"/>
    </source>
</evidence>
<feature type="signal peptide" evidence="1">
    <location>
        <begin position="1"/>
        <end position="22"/>
    </location>
</feature>